<dbReference type="SUPFAM" id="SSF51366">
    <property type="entry name" value="Ribulose-phoshate binding barrel"/>
    <property type="match status" value="1"/>
</dbReference>
<comment type="caution">
    <text evidence="14">The sequence shown here is derived from an EMBL/GenBank/DDBJ whole genome shotgun (WGS) entry which is preliminary data.</text>
</comment>
<feature type="binding site" evidence="13">
    <location>
        <begin position="204"/>
        <end position="205"/>
    </location>
    <ligand>
        <name>substrate</name>
    </ligand>
</feature>
<name>A0A2A9MNQ2_BESBE</name>
<protein>
    <recommendedName>
        <fullName evidence="7 10">Ribulose-phosphate 3-epimerase</fullName>
        <ecNumber evidence="7 10">5.1.3.1</ecNumber>
    </recommendedName>
</protein>
<gene>
    <name evidence="14" type="ORF">BESB_005520</name>
</gene>
<dbReference type="VEuPathDB" id="ToxoDB:BESB_005520"/>
<organism evidence="14 15">
    <name type="scientific">Besnoitia besnoiti</name>
    <name type="common">Apicomplexan protozoan</name>
    <dbReference type="NCBI Taxonomy" id="94643"/>
    <lineage>
        <taxon>Eukaryota</taxon>
        <taxon>Sar</taxon>
        <taxon>Alveolata</taxon>
        <taxon>Apicomplexa</taxon>
        <taxon>Conoidasida</taxon>
        <taxon>Coccidia</taxon>
        <taxon>Eucoccidiorida</taxon>
        <taxon>Eimeriorina</taxon>
        <taxon>Sarcocystidae</taxon>
        <taxon>Besnoitia</taxon>
    </lineage>
</organism>
<dbReference type="Proteomes" id="UP000224006">
    <property type="component" value="Chromosome I"/>
</dbReference>
<evidence type="ECO:0000256" key="8">
    <source>
        <dbReference type="ARBA" id="ARBA00022723"/>
    </source>
</evidence>
<dbReference type="GO" id="GO:0006098">
    <property type="term" value="P:pentose-phosphate shunt"/>
    <property type="evidence" value="ECO:0007669"/>
    <property type="project" value="InterPro"/>
</dbReference>
<dbReference type="CDD" id="cd00429">
    <property type="entry name" value="RPE"/>
    <property type="match status" value="1"/>
</dbReference>
<evidence type="ECO:0000256" key="1">
    <source>
        <dbReference type="ARBA" id="ARBA00001782"/>
    </source>
</evidence>
<keyword evidence="12" id="KW-0464">Manganese</keyword>
<dbReference type="InterPro" id="IPR000056">
    <property type="entry name" value="Ribul_P_3_epim-like"/>
</dbReference>
<evidence type="ECO:0000313" key="14">
    <source>
        <dbReference type="EMBL" id="PFH38211.1"/>
    </source>
</evidence>
<dbReference type="PANTHER" id="PTHR11749">
    <property type="entry name" value="RIBULOSE-5-PHOSPHATE-3-EPIMERASE"/>
    <property type="match status" value="1"/>
</dbReference>
<dbReference type="InterPro" id="IPR013785">
    <property type="entry name" value="Aldolase_TIM"/>
</dbReference>
<evidence type="ECO:0000256" key="7">
    <source>
        <dbReference type="ARBA" id="ARBA00013188"/>
    </source>
</evidence>
<dbReference type="PROSITE" id="PS01085">
    <property type="entry name" value="RIBUL_P_3_EPIMER_1"/>
    <property type="match status" value="1"/>
</dbReference>
<keyword evidence="15" id="KW-1185">Reference proteome</keyword>
<dbReference type="STRING" id="94643.A0A2A9MNQ2"/>
<dbReference type="AlphaFoldDB" id="A0A2A9MNQ2"/>
<dbReference type="GO" id="GO:0005975">
    <property type="term" value="P:carbohydrate metabolic process"/>
    <property type="evidence" value="ECO:0007669"/>
    <property type="project" value="InterPro"/>
</dbReference>
<feature type="binding site" evidence="12">
    <location>
        <position position="39"/>
    </location>
    <ligand>
        <name>a divalent metal cation</name>
        <dbReference type="ChEBI" id="CHEBI:60240"/>
    </ligand>
</feature>
<sequence>MTSELKPIICPSVLASDLSCLAAESQRMVDAGCDWLHLDIMDGHFVPNLTIGPGVVKGLRSHLKSAFFDVHLMVADPEKWVKPFVDAGADSITFHWESVDCDEKKARELATKIRALGIKTGLAIKPGTPFADLGTTLEGDAFDMLLVMTVEPGFGGQSFMEKMLSKVETARSLFPGLNIQVDGGLDGETVKKAAAAGANVIVAGTSMFKAENPEALMTFMRDVGLSFCRFPSRGKVHSSFSLGGIDVVRLAIPVQYRGLH</sequence>
<dbReference type="NCBIfam" id="NF004076">
    <property type="entry name" value="PRK05581.1-4"/>
    <property type="match status" value="1"/>
</dbReference>
<dbReference type="InterPro" id="IPR026019">
    <property type="entry name" value="Ribul_P_3_epim"/>
</dbReference>
<evidence type="ECO:0000256" key="10">
    <source>
        <dbReference type="PIRNR" id="PIRNR001461"/>
    </source>
</evidence>
<evidence type="ECO:0000256" key="12">
    <source>
        <dbReference type="PIRSR" id="PIRSR001461-2"/>
    </source>
</evidence>
<keyword evidence="10" id="KW-0119">Carbohydrate metabolism</keyword>
<evidence type="ECO:0000256" key="9">
    <source>
        <dbReference type="ARBA" id="ARBA00023235"/>
    </source>
</evidence>
<keyword evidence="9 10" id="KW-0413">Isomerase</keyword>
<dbReference type="KEGG" id="bbes:BESB_005520"/>
<comment type="cofactor">
    <cofactor evidence="2">
        <name>Mn(2+)</name>
        <dbReference type="ChEBI" id="CHEBI:29035"/>
    </cofactor>
</comment>
<dbReference type="InterPro" id="IPR011060">
    <property type="entry name" value="RibuloseP-bd_barrel"/>
</dbReference>
<feature type="binding site" evidence="13">
    <location>
        <begin position="153"/>
        <end position="156"/>
    </location>
    <ligand>
        <name>substrate</name>
    </ligand>
</feature>
<feature type="binding site" evidence="12">
    <location>
        <position position="37"/>
    </location>
    <ligand>
        <name>a divalent metal cation</name>
        <dbReference type="ChEBI" id="CHEBI:60240"/>
    </ligand>
</feature>
<dbReference type="PROSITE" id="PS01086">
    <property type="entry name" value="RIBUL_P_3_EPIMER_2"/>
    <property type="match status" value="1"/>
</dbReference>
<accession>A0A2A9MNQ2</accession>
<dbReference type="EC" id="5.1.3.1" evidence="7 10"/>
<keyword evidence="8 12" id="KW-0479">Metal-binding</keyword>
<evidence type="ECO:0000256" key="5">
    <source>
        <dbReference type="ARBA" id="ARBA00001954"/>
    </source>
</evidence>
<evidence type="ECO:0000256" key="6">
    <source>
        <dbReference type="ARBA" id="ARBA00009541"/>
    </source>
</evidence>
<comment type="cofactor">
    <cofactor evidence="4">
        <name>Zn(2+)</name>
        <dbReference type="ChEBI" id="CHEBI:29105"/>
    </cofactor>
</comment>
<comment type="cofactor">
    <cofactor evidence="12">
        <name>a divalent metal cation</name>
        <dbReference type="ChEBI" id="CHEBI:60240"/>
    </cofactor>
    <text evidence="12">Binds 1 divalent metal cation per subunit.</text>
</comment>
<evidence type="ECO:0000256" key="3">
    <source>
        <dbReference type="ARBA" id="ARBA00001941"/>
    </source>
</evidence>
<comment type="catalytic activity">
    <reaction evidence="1 10">
        <text>D-ribulose 5-phosphate = D-xylulose 5-phosphate</text>
        <dbReference type="Rhea" id="RHEA:13677"/>
        <dbReference type="ChEBI" id="CHEBI:57737"/>
        <dbReference type="ChEBI" id="CHEBI:58121"/>
        <dbReference type="EC" id="5.1.3.1"/>
    </reaction>
</comment>
<dbReference type="GO" id="GO:0046872">
    <property type="term" value="F:metal ion binding"/>
    <property type="evidence" value="ECO:0007669"/>
    <property type="project" value="UniProtKB-KW"/>
</dbReference>
<evidence type="ECO:0000256" key="2">
    <source>
        <dbReference type="ARBA" id="ARBA00001936"/>
    </source>
</evidence>
<evidence type="ECO:0000256" key="13">
    <source>
        <dbReference type="PIRSR" id="PIRSR001461-3"/>
    </source>
</evidence>
<keyword evidence="12" id="KW-0862">Zinc</keyword>
<dbReference type="NCBIfam" id="TIGR01163">
    <property type="entry name" value="rpe"/>
    <property type="match status" value="1"/>
</dbReference>
<feature type="binding site" evidence="13">
    <location>
        <position position="184"/>
    </location>
    <ligand>
        <name>substrate</name>
    </ligand>
</feature>
<dbReference type="EMBL" id="NWUJ01000001">
    <property type="protein sequence ID" value="PFH38211.1"/>
    <property type="molecule type" value="Genomic_DNA"/>
</dbReference>
<comment type="similarity">
    <text evidence="6 10">Belongs to the ribulose-phosphate 3-epimerase family.</text>
</comment>
<feature type="binding site" evidence="13">
    <location>
        <position position="12"/>
    </location>
    <ligand>
        <name>substrate</name>
    </ligand>
</feature>
<dbReference type="OrthoDB" id="1927044at2759"/>
<reference evidence="14 15" key="1">
    <citation type="submission" date="2017-09" db="EMBL/GenBank/DDBJ databases">
        <title>Genome sequencing of Besnoitia besnoiti strain Bb-Ger1.</title>
        <authorList>
            <person name="Schares G."/>
            <person name="Venepally P."/>
            <person name="Lorenzi H.A."/>
        </authorList>
    </citation>
    <scope>NUCLEOTIDE SEQUENCE [LARGE SCALE GENOMIC DNA]</scope>
    <source>
        <strain evidence="14 15">Bb-Ger1</strain>
    </source>
</reference>
<dbReference type="Pfam" id="PF00834">
    <property type="entry name" value="Ribul_P_3_epim"/>
    <property type="match status" value="1"/>
</dbReference>
<dbReference type="GO" id="GO:0004750">
    <property type="term" value="F:D-ribulose-phosphate 3-epimerase activity"/>
    <property type="evidence" value="ECO:0007669"/>
    <property type="project" value="UniProtKB-EC"/>
</dbReference>
<feature type="active site" description="Proton donor" evidence="11">
    <location>
        <position position="182"/>
    </location>
</feature>
<feature type="active site" description="Proton acceptor" evidence="11">
    <location>
        <position position="39"/>
    </location>
</feature>
<dbReference type="HAMAP" id="MF_02227">
    <property type="entry name" value="RPE"/>
    <property type="match status" value="1"/>
</dbReference>
<dbReference type="GeneID" id="40305615"/>
<keyword evidence="12" id="KW-0170">Cobalt</keyword>
<evidence type="ECO:0000256" key="11">
    <source>
        <dbReference type="PIRSR" id="PIRSR001461-1"/>
    </source>
</evidence>
<comment type="cofactor">
    <cofactor evidence="3">
        <name>Co(2+)</name>
        <dbReference type="ChEBI" id="CHEBI:48828"/>
    </cofactor>
</comment>
<feature type="binding site" evidence="12">
    <location>
        <position position="182"/>
    </location>
    <ligand>
        <name>a divalent metal cation</name>
        <dbReference type="ChEBI" id="CHEBI:60240"/>
    </ligand>
</feature>
<dbReference type="FunFam" id="3.20.20.70:FF:000171">
    <property type="entry name" value="Ribulose-phosphate 3-epimerase"/>
    <property type="match status" value="1"/>
</dbReference>
<dbReference type="PIRSF" id="PIRSF001461">
    <property type="entry name" value="RPE"/>
    <property type="match status" value="1"/>
</dbReference>
<comment type="cofactor">
    <cofactor evidence="5">
        <name>Fe(2+)</name>
        <dbReference type="ChEBI" id="CHEBI:29033"/>
    </cofactor>
</comment>
<evidence type="ECO:0000256" key="4">
    <source>
        <dbReference type="ARBA" id="ARBA00001947"/>
    </source>
</evidence>
<proteinExistence type="inferred from homology"/>
<dbReference type="Gene3D" id="3.20.20.70">
    <property type="entry name" value="Aldolase class I"/>
    <property type="match status" value="1"/>
</dbReference>
<feature type="binding site" evidence="13">
    <location>
        <position position="71"/>
    </location>
    <ligand>
        <name>substrate</name>
    </ligand>
</feature>
<dbReference type="RefSeq" id="XP_029222220.1">
    <property type="nucleotide sequence ID" value="XM_029359307.1"/>
</dbReference>
<feature type="binding site" evidence="12">
    <location>
        <position position="71"/>
    </location>
    <ligand>
        <name>a divalent metal cation</name>
        <dbReference type="ChEBI" id="CHEBI:60240"/>
    </ligand>
</feature>
<evidence type="ECO:0000313" key="15">
    <source>
        <dbReference type="Proteomes" id="UP000224006"/>
    </source>
</evidence>